<dbReference type="AlphaFoldDB" id="A0A314YVN1"/>
<reference evidence="1 2" key="1">
    <citation type="submission" date="2018-02" db="EMBL/GenBank/DDBJ databases">
        <title>Draft genome of wild Prunus yedoensis var. nudiflora.</title>
        <authorList>
            <person name="Baek S."/>
            <person name="Kim J.-H."/>
            <person name="Choi K."/>
            <person name="Kim G.-B."/>
            <person name="Cho A."/>
            <person name="Jang H."/>
            <person name="Shin C.-H."/>
            <person name="Yu H.-J."/>
            <person name="Mun J.-H."/>
        </authorList>
    </citation>
    <scope>NUCLEOTIDE SEQUENCE [LARGE SCALE GENOMIC DNA]</scope>
    <source>
        <strain evidence="2">cv. Jeju island</strain>
        <tissue evidence="1">Leaf</tissue>
    </source>
</reference>
<name>A0A314YVN1_PRUYE</name>
<evidence type="ECO:0000313" key="1">
    <source>
        <dbReference type="EMBL" id="PQQ12295.1"/>
    </source>
</evidence>
<comment type="caution">
    <text evidence="1">The sequence shown here is derived from an EMBL/GenBank/DDBJ whole genome shotgun (WGS) entry which is preliminary data.</text>
</comment>
<accession>A0A314YVN1</accession>
<protein>
    <submittedName>
        <fullName evidence="1">Uncharacterized protein</fullName>
    </submittedName>
</protein>
<dbReference type="Proteomes" id="UP000250321">
    <property type="component" value="Unassembled WGS sequence"/>
</dbReference>
<dbReference type="EMBL" id="PJQY01000362">
    <property type="protein sequence ID" value="PQQ12295.1"/>
    <property type="molecule type" value="Genomic_DNA"/>
</dbReference>
<sequence length="60" mass="6797">MNFRDVGGEGSRDNISMHHHTMDVIALIQTQLLKYFAPSEEHKWRANVTTGRRVEGLTGS</sequence>
<evidence type="ECO:0000313" key="2">
    <source>
        <dbReference type="Proteomes" id="UP000250321"/>
    </source>
</evidence>
<proteinExistence type="predicted"/>
<organism evidence="1 2">
    <name type="scientific">Prunus yedoensis var. nudiflora</name>
    <dbReference type="NCBI Taxonomy" id="2094558"/>
    <lineage>
        <taxon>Eukaryota</taxon>
        <taxon>Viridiplantae</taxon>
        <taxon>Streptophyta</taxon>
        <taxon>Embryophyta</taxon>
        <taxon>Tracheophyta</taxon>
        <taxon>Spermatophyta</taxon>
        <taxon>Magnoliopsida</taxon>
        <taxon>eudicotyledons</taxon>
        <taxon>Gunneridae</taxon>
        <taxon>Pentapetalae</taxon>
        <taxon>rosids</taxon>
        <taxon>fabids</taxon>
        <taxon>Rosales</taxon>
        <taxon>Rosaceae</taxon>
        <taxon>Amygdaloideae</taxon>
        <taxon>Amygdaleae</taxon>
        <taxon>Prunus</taxon>
    </lineage>
</organism>
<keyword evidence="2" id="KW-1185">Reference proteome</keyword>
<gene>
    <name evidence="1" type="ORF">Pyn_25024</name>
</gene>